<name>A0A286GJ13_9ACTN</name>
<evidence type="ECO:0000256" key="1">
    <source>
        <dbReference type="SAM" id="MobiDB-lite"/>
    </source>
</evidence>
<dbReference type="AlphaFoldDB" id="A0A286GJ13"/>
<evidence type="ECO:0000313" key="2">
    <source>
        <dbReference type="EMBL" id="SOD95099.1"/>
    </source>
</evidence>
<protein>
    <submittedName>
        <fullName evidence="2">Uncharacterized protein</fullName>
    </submittedName>
</protein>
<dbReference type="EMBL" id="OCNK01000001">
    <property type="protein sequence ID" value="SOD95099.1"/>
    <property type="molecule type" value="Genomic_DNA"/>
</dbReference>
<sequence>MPNCSGPTPCGAELRHVPVRTGVGAAGEGYPAVMNIDKNQVLELLRSQGDHDKAQQADQELPGQVDTDKDAGLLSKFGLDPMELMKKFGGGGGLGGLLGG</sequence>
<dbReference type="Proteomes" id="UP000219482">
    <property type="component" value="Unassembled WGS sequence"/>
</dbReference>
<proteinExistence type="predicted"/>
<gene>
    <name evidence="2" type="ORF">SAMN06272739_1098</name>
</gene>
<evidence type="ECO:0000313" key="3">
    <source>
        <dbReference type="Proteomes" id="UP000219482"/>
    </source>
</evidence>
<accession>A0A286GJ13</accession>
<feature type="region of interest" description="Disordered" evidence="1">
    <location>
        <begin position="47"/>
        <end position="72"/>
    </location>
</feature>
<organism evidence="2 3">
    <name type="scientific">Blastococcus haudaquaticus</name>
    <dbReference type="NCBI Taxonomy" id="1938745"/>
    <lineage>
        <taxon>Bacteria</taxon>
        <taxon>Bacillati</taxon>
        <taxon>Actinomycetota</taxon>
        <taxon>Actinomycetes</taxon>
        <taxon>Geodermatophilales</taxon>
        <taxon>Geodermatophilaceae</taxon>
        <taxon>Blastococcus</taxon>
    </lineage>
</organism>
<keyword evidence="3" id="KW-1185">Reference proteome</keyword>
<reference evidence="3" key="1">
    <citation type="submission" date="2017-09" db="EMBL/GenBank/DDBJ databases">
        <authorList>
            <person name="Varghese N."/>
            <person name="Submissions S."/>
        </authorList>
    </citation>
    <scope>NUCLEOTIDE SEQUENCE [LARGE SCALE GENOMIC DNA]</scope>
    <source>
        <strain evidence="3">DSM 44270</strain>
    </source>
</reference>